<dbReference type="EMBL" id="REGN01002735">
    <property type="protein sequence ID" value="RNA26502.1"/>
    <property type="molecule type" value="Genomic_DNA"/>
</dbReference>
<name>A0A3M7RSN0_BRAPC</name>
<comment type="caution">
    <text evidence="1">The sequence shown here is derived from an EMBL/GenBank/DDBJ whole genome shotgun (WGS) entry which is preliminary data.</text>
</comment>
<proteinExistence type="predicted"/>
<dbReference type="AlphaFoldDB" id="A0A3M7RSN0"/>
<sequence length="139" mass="15395">MRGNAVTIDFQLLFVTSGILLVLEYLNKLPVLSHKYHSSSCPISGRYVEAIILIYSQIYPFPSIVIETADSSSILRIRLEPDGEYLKLPWISTPNIGTIIKQNITVDEAYFGIAGRLCCAALTFSIWDSKPALQTLSGV</sequence>
<dbReference type="Proteomes" id="UP000276133">
    <property type="component" value="Unassembled WGS sequence"/>
</dbReference>
<organism evidence="1 2">
    <name type="scientific">Brachionus plicatilis</name>
    <name type="common">Marine rotifer</name>
    <name type="synonym">Brachionus muelleri</name>
    <dbReference type="NCBI Taxonomy" id="10195"/>
    <lineage>
        <taxon>Eukaryota</taxon>
        <taxon>Metazoa</taxon>
        <taxon>Spiralia</taxon>
        <taxon>Gnathifera</taxon>
        <taxon>Rotifera</taxon>
        <taxon>Eurotatoria</taxon>
        <taxon>Monogononta</taxon>
        <taxon>Pseudotrocha</taxon>
        <taxon>Ploima</taxon>
        <taxon>Brachionidae</taxon>
        <taxon>Brachionus</taxon>
    </lineage>
</organism>
<evidence type="ECO:0000313" key="2">
    <source>
        <dbReference type="Proteomes" id="UP000276133"/>
    </source>
</evidence>
<reference evidence="1 2" key="1">
    <citation type="journal article" date="2018" name="Sci. Rep.">
        <title>Genomic signatures of local adaptation to the degree of environmental predictability in rotifers.</title>
        <authorList>
            <person name="Franch-Gras L."/>
            <person name="Hahn C."/>
            <person name="Garcia-Roger E.M."/>
            <person name="Carmona M.J."/>
            <person name="Serra M."/>
            <person name="Gomez A."/>
        </authorList>
    </citation>
    <scope>NUCLEOTIDE SEQUENCE [LARGE SCALE GENOMIC DNA]</scope>
    <source>
        <strain evidence="1">HYR1</strain>
    </source>
</reference>
<keyword evidence="2" id="KW-1185">Reference proteome</keyword>
<protein>
    <submittedName>
        <fullName evidence="1">Uncharacterized protein</fullName>
    </submittedName>
</protein>
<evidence type="ECO:0000313" key="1">
    <source>
        <dbReference type="EMBL" id="RNA26502.1"/>
    </source>
</evidence>
<gene>
    <name evidence="1" type="ORF">BpHYR1_020631</name>
</gene>
<accession>A0A3M7RSN0</accession>